<reference evidence="3 4" key="1">
    <citation type="submission" date="2024-02" db="EMBL/GenBank/DDBJ databases">
        <authorList>
            <person name="Chen Y."/>
            <person name="Shah S."/>
            <person name="Dougan E. K."/>
            <person name="Thang M."/>
            <person name="Chan C."/>
        </authorList>
    </citation>
    <scope>NUCLEOTIDE SEQUENCE [LARGE SCALE GENOMIC DNA]</scope>
</reference>
<evidence type="ECO:0000313" key="3">
    <source>
        <dbReference type="EMBL" id="CAK9117517.1"/>
    </source>
</evidence>
<organism evidence="3 4">
    <name type="scientific">Durusdinium trenchii</name>
    <dbReference type="NCBI Taxonomy" id="1381693"/>
    <lineage>
        <taxon>Eukaryota</taxon>
        <taxon>Sar</taxon>
        <taxon>Alveolata</taxon>
        <taxon>Dinophyceae</taxon>
        <taxon>Suessiales</taxon>
        <taxon>Symbiodiniaceae</taxon>
        <taxon>Durusdinium</taxon>
    </lineage>
</organism>
<dbReference type="SUPFAM" id="SSF47473">
    <property type="entry name" value="EF-hand"/>
    <property type="match status" value="1"/>
</dbReference>
<evidence type="ECO:0000256" key="1">
    <source>
        <dbReference type="SAM" id="MobiDB-lite"/>
    </source>
</evidence>
<keyword evidence="2" id="KW-1133">Transmembrane helix</keyword>
<accession>A0ABP0SYM0</accession>
<evidence type="ECO:0000256" key="2">
    <source>
        <dbReference type="SAM" id="Phobius"/>
    </source>
</evidence>
<dbReference type="EMBL" id="CAXAMN010028728">
    <property type="protein sequence ID" value="CAK9117517.1"/>
    <property type="molecule type" value="Genomic_DNA"/>
</dbReference>
<keyword evidence="2" id="KW-0812">Transmembrane</keyword>
<evidence type="ECO:0008006" key="5">
    <source>
        <dbReference type="Google" id="ProtNLM"/>
    </source>
</evidence>
<sequence length="922" mass="103142">MKLQRPSRSKTSSVRWAACVLLAALALVVCEWLPRRLFKPFSMCFTPFNFVRSSKCPGGTLFCGGTPGDFGFDRRILFPLSASHPEARTKYNKSEEDNTTNRGRRSAWNQTKSKGFSERNAAVPSPVGRVEDQLFGQDENESQAEPSRLKTAFEFTSETEIQRKQQEATGVSAKAQEVTAIADWLQDPKLLETLRQAPRSADARFKLAQRVRGLRGLREEGTTNSSSEKLGAYAGRRYSQKVSCAAALELMRLLWRGALRLPHELELELANTGATFLASLDSDQDSELSLDEFIEFAAVLVQLSDTRVSEVASELDQMVAKPAFLSALGLILRQLSDSIDMLSADIRYSCRLLAKSFQGPLQSLETCWLKRAASDAVTLVPFTAICALPLPFAGHAGLFWLIKTTAPKLLPSCFSPLRLQLAQARRDVRKHPDFKDWRLYGEASEELDAAVVAIFQQKESSAASGSIRQLFEELDDHGIGSLNHSAVLSIVQSLWSGRLNLPKQGMEDFRMDASALMVVVDRRRSGSLTLGEFTEYIQTLVEVARTYDANLQDGNGQQTMLMQDVYDSFFTLLRDIRYGMYVLKKRLQRRLRPLEQAMLKRTTQDVLSILPYLLVARMKLLTPALKILLCMILWKNVPALSPSASTKPRRRFARAWASIAVKQRTRALAGWERRHYDGAGEVMDSMPNEETRRLALENLFTNFDEGSGTLTYGQVFAIAKPIMEKYSLDVLDALGLVIQIASDTDGAVTKSEFVEFMSSLEEMPVFAKNNTATLSEPLATRLKRLSFEKVKDGVKKEVRELVDSVSMVSQDLSYSAALLRSPSPEGMTRFSETESAWLWRTLKDMLLFLPVGAIIVAPLTPVGTAIVIAIFKRLVPSLVPSSFRRPRLNLMSARRTAQPEKAVEENARRRQCSILRANHLMT</sequence>
<name>A0ABP0SYM0_9DINO</name>
<proteinExistence type="predicted"/>
<gene>
    <name evidence="3" type="ORF">CCMP2556_LOCUS54832</name>
</gene>
<keyword evidence="2" id="KW-0472">Membrane</keyword>
<evidence type="ECO:0000313" key="4">
    <source>
        <dbReference type="Proteomes" id="UP001642484"/>
    </source>
</evidence>
<comment type="caution">
    <text evidence="3">The sequence shown here is derived from an EMBL/GenBank/DDBJ whole genome shotgun (WGS) entry which is preliminary data.</text>
</comment>
<feature type="compositionally biased region" description="Basic and acidic residues" evidence="1">
    <location>
        <begin position="87"/>
        <end position="96"/>
    </location>
</feature>
<keyword evidence="4" id="KW-1185">Reference proteome</keyword>
<feature type="transmembrane region" description="Helical" evidence="2">
    <location>
        <begin position="846"/>
        <end position="871"/>
    </location>
</feature>
<protein>
    <recommendedName>
        <fullName evidence="5">Mitochondrial proton/calcium exchanger protein</fullName>
    </recommendedName>
</protein>
<dbReference type="InterPro" id="IPR011992">
    <property type="entry name" value="EF-hand-dom_pair"/>
</dbReference>
<feature type="region of interest" description="Disordered" evidence="1">
    <location>
        <begin position="87"/>
        <end position="128"/>
    </location>
</feature>
<dbReference type="Proteomes" id="UP001642484">
    <property type="component" value="Unassembled WGS sequence"/>
</dbReference>